<dbReference type="OrthoDB" id="4166437at2"/>
<dbReference type="AlphaFoldDB" id="A0A3A8QST1"/>
<proteinExistence type="predicted"/>
<evidence type="ECO:0000313" key="2">
    <source>
        <dbReference type="Proteomes" id="UP000267003"/>
    </source>
</evidence>
<dbReference type="InterPro" id="IPR032675">
    <property type="entry name" value="LRR_dom_sf"/>
</dbReference>
<accession>A0A3A8QST1</accession>
<reference evidence="2" key="1">
    <citation type="submission" date="2018-09" db="EMBL/GenBank/DDBJ databases">
        <authorList>
            <person name="Livingstone P.G."/>
            <person name="Whitworth D.E."/>
        </authorList>
    </citation>
    <scope>NUCLEOTIDE SEQUENCE [LARGE SCALE GENOMIC DNA]</scope>
    <source>
        <strain evidence="2">AB050A</strain>
    </source>
</reference>
<dbReference type="Gene3D" id="3.80.10.10">
    <property type="entry name" value="Ribonuclease Inhibitor"/>
    <property type="match status" value="1"/>
</dbReference>
<evidence type="ECO:0000313" key="1">
    <source>
        <dbReference type="EMBL" id="RKH69405.1"/>
    </source>
</evidence>
<dbReference type="EMBL" id="RAWK01000053">
    <property type="protein sequence ID" value="RKH69405.1"/>
    <property type="molecule type" value="Genomic_DNA"/>
</dbReference>
<dbReference type="SUPFAM" id="SSF52058">
    <property type="entry name" value="L domain-like"/>
    <property type="match status" value="1"/>
</dbReference>
<name>A0A3A8QST1_9BACT</name>
<comment type="caution">
    <text evidence="1">The sequence shown here is derived from an EMBL/GenBank/DDBJ whole genome shotgun (WGS) entry which is preliminary data.</text>
</comment>
<protein>
    <recommendedName>
        <fullName evidence="3">Leucine-rich repeat domain-containing protein</fullName>
    </recommendedName>
</protein>
<evidence type="ECO:0008006" key="3">
    <source>
        <dbReference type="Google" id="ProtNLM"/>
    </source>
</evidence>
<dbReference type="RefSeq" id="WP_120555320.1">
    <property type="nucleotide sequence ID" value="NZ_RAWK01000053.1"/>
</dbReference>
<sequence>MPINPSDPGVSTALAQALGHPGPFSEAECAALEGPLVLLHARDVSDLRHCTGLKHLDLIACDVRSLGPLTALTALRQLTILATPIEDLAPLRELPTLAFLTLNFTYVTDALPLVGLPALARAELLGNPWTEESYTIVAQRIASTSSARLGTPPLLLLSLLEDWQVTRMMWECGITASVACPDSREWYLVRAGIPRVTPGPCDAMRNDPVLIEQALKKNPTFTLEELFENFLKKRAEPPRVEPSRLMSRRPWGSSVEAASWVQASALDAQTKAELLRFIARFPTLSFYREPPEFLDEVEAASQVRFPPWLRELRQTLAWMLPGEPERDVQVRFHHFDLPGHAASDPASHWYSIAPGVQSGESPPGFMSLGFSEDPLWSQLVIRKDAPKDTVIYDFAEEMFRDLQLEGVGTQGTLGPAFASYATMLAAIDAVRVRDGEPLLAVQDPNASA</sequence>
<gene>
    <name evidence="1" type="ORF">D7W81_11075</name>
</gene>
<keyword evidence="2" id="KW-1185">Reference proteome</keyword>
<organism evidence="1 2">
    <name type="scientific">Corallococcus aberystwythensis</name>
    <dbReference type="NCBI Taxonomy" id="2316722"/>
    <lineage>
        <taxon>Bacteria</taxon>
        <taxon>Pseudomonadati</taxon>
        <taxon>Myxococcota</taxon>
        <taxon>Myxococcia</taxon>
        <taxon>Myxococcales</taxon>
        <taxon>Cystobacterineae</taxon>
        <taxon>Myxococcaceae</taxon>
        <taxon>Corallococcus</taxon>
    </lineage>
</organism>
<dbReference type="Proteomes" id="UP000267003">
    <property type="component" value="Unassembled WGS sequence"/>
</dbReference>